<evidence type="ECO:0000313" key="2">
    <source>
        <dbReference type="Proteomes" id="UP001223720"/>
    </source>
</evidence>
<protein>
    <submittedName>
        <fullName evidence="1">Phospholipase D family protein</fullName>
    </submittedName>
</protein>
<evidence type="ECO:0000313" key="1">
    <source>
        <dbReference type="EMBL" id="WHQ69502.1"/>
    </source>
</evidence>
<accession>A0AAX3WDW9</accession>
<proteinExistence type="predicted"/>
<dbReference type="RefSeq" id="WP_015952491.1">
    <property type="nucleotide sequence ID" value="NZ_CP073633.1"/>
</dbReference>
<dbReference type="EMBL" id="CP073633">
    <property type="protein sequence ID" value="WHQ69502.1"/>
    <property type="molecule type" value="Genomic_DNA"/>
</dbReference>
<sequence>MATRFLAGERILEAVRQANEEHATRRLGVAYWGAGAVERLALGSDLHGTRVICDLWSEGCHADAVLELVSGGAQVVTVEGFHAKTYLYPNRIVLGSANASRGGLGTADEPPARAETALLCEDTVVLADAAAWFEATWRRGTPVDAALIEASRGELAKVRDARRPTLLQALAHEPDLFGGLDLWVALYDDGGVSYEAETTWEIVRGEYGTDDMRAYDERGEVPFYEVEDGQLGDCREGRIYLDFSRSRKGKPTFNGVWKVRTSGHRSIVGTGRSLVLLDQLPSLRGRRIVGHEMKAFGALLGSMASADRPAGSPEIREAVRKALKTVAS</sequence>
<reference evidence="1" key="1">
    <citation type="journal article" date="2022" name="Biotechnol. Bioprocess Eng.">
        <title>Pan-genome Analysis Reveals Comparative Genomic Features of Central Metabolic Pathways in Methylorubrum extorquens.</title>
        <authorList>
            <person name="Lee G.M."/>
            <person name="Scott-Nevros Z.K."/>
            <person name="Lee S.-M."/>
            <person name="Kim D."/>
        </authorList>
    </citation>
    <scope>NUCLEOTIDE SEQUENCE</scope>
    <source>
        <strain evidence="1">ATCC 55366</strain>
    </source>
</reference>
<dbReference type="AlphaFoldDB" id="A0AAX3WDW9"/>
<gene>
    <name evidence="1" type="ORF">KEC54_24710</name>
</gene>
<organism evidence="1 2">
    <name type="scientific">Methylorubrum extorquens</name>
    <name type="common">Methylobacterium dichloromethanicum</name>
    <name type="synonym">Methylobacterium extorquens</name>
    <dbReference type="NCBI Taxonomy" id="408"/>
    <lineage>
        <taxon>Bacteria</taxon>
        <taxon>Pseudomonadati</taxon>
        <taxon>Pseudomonadota</taxon>
        <taxon>Alphaproteobacteria</taxon>
        <taxon>Hyphomicrobiales</taxon>
        <taxon>Methylobacteriaceae</taxon>
        <taxon>Methylorubrum</taxon>
    </lineage>
</organism>
<name>A0AAX3WDW9_METEX</name>
<dbReference type="Proteomes" id="UP001223720">
    <property type="component" value="Chromosome"/>
</dbReference>
<dbReference type="CDD" id="cd09117">
    <property type="entry name" value="PLDc_Bfil_DEXD_like"/>
    <property type="match status" value="1"/>
</dbReference>